<dbReference type="AlphaFoldDB" id="A0A250ICW7"/>
<dbReference type="InterPro" id="IPR021857">
    <property type="entry name" value="DUF3467"/>
</dbReference>
<dbReference type="Pfam" id="PF11950">
    <property type="entry name" value="DUF3467"/>
    <property type="match status" value="1"/>
</dbReference>
<name>A0A250ICW7_9BACT</name>
<proteinExistence type="predicted"/>
<dbReference type="Proteomes" id="UP000217289">
    <property type="component" value="Chromosome"/>
</dbReference>
<sequence length="100" mass="11149">MPPLMADAPKPPEASLEIQLDDDVANGQYVNMALVNHTETEFTLDFIYVQPHQPRAKVRSRVILNPKHLKRLLVAMQAGVANYEARYGPLVMSDDGSSMN</sequence>
<evidence type="ECO:0008006" key="3">
    <source>
        <dbReference type="Google" id="ProtNLM"/>
    </source>
</evidence>
<dbReference type="EMBL" id="CP022163">
    <property type="protein sequence ID" value="ATB29058.1"/>
    <property type="molecule type" value="Genomic_DNA"/>
</dbReference>
<protein>
    <recommendedName>
        <fullName evidence="3">DUF3467 domain-containing protein</fullName>
    </recommendedName>
</protein>
<evidence type="ECO:0000313" key="2">
    <source>
        <dbReference type="Proteomes" id="UP000217289"/>
    </source>
</evidence>
<reference evidence="1 2" key="1">
    <citation type="submission" date="2017-06" db="EMBL/GenBank/DDBJ databases">
        <authorList>
            <person name="Kim H.J."/>
            <person name="Triplett B.A."/>
        </authorList>
    </citation>
    <scope>NUCLEOTIDE SEQUENCE [LARGE SCALE GENOMIC DNA]</scope>
    <source>
        <strain evidence="1 2">DSM 14713</strain>
    </source>
</reference>
<organism evidence="1 2">
    <name type="scientific">Melittangium boletus DSM 14713</name>
    <dbReference type="NCBI Taxonomy" id="1294270"/>
    <lineage>
        <taxon>Bacteria</taxon>
        <taxon>Pseudomonadati</taxon>
        <taxon>Myxococcota</taxon>
        <taxon>Myxococcia</taxon>
        <taxon>Myxococcales</taxon>
        <taxon>Cystobacterineae</taxon>
        <taxon>Archangiaceae</taxon>
        <taxon>Melittangium</taxon>
    </lineage>
</organism>
<dbReference type="KEGG" id="mbd:MEBOL_002507"/>
<keyword evidence="2" id="KW-1185">Reference proteome</keyword>
<accession>A0A250ICW7</accession>
<gene>
    <name evidence="1" type="ORF">MEBOL_002507</name>
</gene>
<evidence type="ECO:0000313" key="1">
    <source>
        <dbReference type="EMBL" id="ATB29058.1"/>
    </source>
</evidence>